<accession>A0A495M724</accession>
<sequence length="338" mass="38116">MKNLLYIGNKLSGHGFSVTSIETLGPLLESEGYDLVYASSKKNKMARLLDMLSATVRLRNMANFVLIDTYSTSNFWYAFLVSQLARILGVKYITMLRGGDLPKRLANHPRLCALIFNPAYKNVAPSGYLLDHFQKQGFRNMAYIPNTIEIDNYPFKKRVIEQPKLLWVRAFAAIYNPFMAVEVFKVIKEQFSEATLCMVGPDKDGSLEKTKKLASAYGLDIKFTGKLSKADWIRLSEDYDLFLNTTHFDNTPISVIEAMALGLPVVSTNVGGIPFLLENNKTALLIEDGNTEAMAEAIKAIVKDKNTADSLAQNARLKAESFDWQQVKLFWNEILREQ</sequence>
<dbReference type="RefSeq" id="WP_170148795.1">
    <property type="nucleotide sequence ID" value="NZ_RBLC01000003.1"/>
</dbReference>
<dbReference type="InterPro" id="IPR001296">
    <property type="entry name" value="Glyco_trans_1"/>
</dbReference>
<name>A0A495M724_9FLAO</name>
<evidence type="ECO:0000313" key="2">
    <source>
        <dbReference type="EMBL" id="RKS21791.1"/>
    </source>
</evidence>
<proteinExistence type="predicted"/>
<comment type="caution">
    <text evidence="2">The sequence shown here is derived from an EMBL/GenBank/DDBJ whole genome shotgun (WGS) entry which is preliminary data.</text>
</comment>
<dbReference type="SUPFAM" id="SSF53756">
    <property type="entry name" value="UDP-Glycosyltransferase/glycogen phosphorylase"/>
    <property type="match status" value="1"/>
</dbReference>
<keyword evidence="3" id="KW-1185">Reference proteome</keyword>
<dbReference type="GO" id="GO:0016757">
    <property type="term" value="F:glycosyltransferase activity"/>
    <property type="evidence" value="ECO:0007669"/>
    <property type="project" value="InterPro"/>
</dbReference>
<dbReference type="CDD" id="cd03801">
    <property type="entry name" value="GT4_PimA-like"/>
    <property type="match status" value="1"/>
</dbReference>
<feature type="domain" description="Glycosyl transferase family 1" evidence="1">
    <location>
        <begin position="161"/>
        <end position="316"/>
    </location>
</feature>
<keyword evidence="2" id="KW-0808">Transferase</keyword>
<gene>
    <name evidence="2" type="ORF">CLV94_2426</name>
</gene>
<dbReference type="Pfam" id="PF00534">
    <property type="entry name" value="Glycos_transf_1"/>
    <property type="match status" value="1"/>
</dbReference>
<dbReference type="PANTHER" id="PTHR12526">
    <property type="entry name" value="GLYCOSYLTRANSFERASE"/>
    <property type="match status" value="1"/>
</dbReference>
<dbReference type="Gene3D" id="3.40.50.2000">
    <property type="entry name" value="Glycogen Phosphorylase B"/>
    <property type="match status" value="2"/>
</dbReference>
<dbReference type="EMBL" id="RBLC01000003">
    <property type="protein sequence ID" value="RKS21791.1"/>
    <property type="molecule type" value="Genomic_DNA"/>
</dbReference>
<evidence type="ECO:0000313" key="3">
    <source>
        <dbReference type="Proteomes" id="UP000277579"/>
    </source>
</evidence>
<dbReference type="Proteomes" id="UP000277579">
    <property type="component" value="Unassembled WGS sequence"/>
</dbReference>
<organism evidence="2 3">
    <name type="scientific">Flavobacterium endophyticum</name>
    <dbReference type="NCBI Taxonomy" id="1540163"/>
    <lineage>
        <taxon>Bacteria</taxon>
        <taxon>Pseudomonadati</taxon>
        <taxon>Bacteroidota</taxon>
        <taxon>Flavobacteriia</taxon>
        <taxon>Flavobacteriales</taxon>
        <taxon>Flavobacteriaceae</taxon>
        <taxon>Flavobacterium</taxon>
    </lineage>
</organism>
<dbReference type="AlphaFoldDB" id="A0A495M724"/>
<evidence type="ECO:0000259" key="1">
    <source>
        <dbReference type="Pfam" id="PF00534"/>
    </source>
</evidence>
<protein>
    <submittedName>
        <fullName evidence="2">Glycosyltransferase involved in cell wall biosynthesis</fullName>
    </submittedName>
</protein>
<reference evidence="2 3" key="1">
    <citation type="submission" date="2018-10" db="EMBL/GenBank/DDBJ databases">
        <title>Genomic Encyclopedia of Archaeal and Bacterial Type Strains, Phase II (KMG-II): from individual species to whole genera.</title>
        <authorList>
            <person name="Goeker M."/>
        </authorList>
    </citation>
    <scope>NUCLEOTIDE SEQUENCE [LARGE SCALE GENOMIC DNA]</scope>
    <source>
        <strain evidence="2 3">DSM 29537</strain>
    </source>
</reference>